<sequence length="82" mass="9457">MLDRRPARERLGQSSPQRLTRYFVLFMACVYVALGLYLLLSTVSIFSLPSTPRRILGGVFILYGIIRFVRNYRAITGKNDEE</sequence>
<dbReference type="Proteomes" id="UP000322791">
    <property type="component" value="Unassembled WGS sequence"/>
</dbReference>
<keyword evidence="3" id="KW-1185">Reference proteome</keyword>
<gene>
    <name evidence="2" type="ORF">FY528_03965</name>
</gene>
<comment type="caution">
    <text evidence="2">The sequence shown here is derived from an EMBL/GenBank/DDBJ whole genome shotgun (WGS) entry which is preliminary data.</text>
</comment>
<protein>
    <submittedName>
        <fullName evidence="2">Uncharacterized protein</fullName>
    </submittedName>
</protein>
<proteinExistence type="predicted"/>
<dbReference type="RefSeq" id="WP_149069701.1">
    <property type="nucleotide sequence ID" value="NZ_VTHL01000003.1"/>
</dbReference>
<keyword evidence="1" id="KW-0472">Membrane</keyword>
<dbReference type="EMBL" id="VTHL01000003">
    <property type="protein sequence ID" value="TYZ12461.1"/>
    <property type="molecule type" value="Genomic_DNA"/>
</dbReference>
<name>A0A5D6V912_9BACT</name>
<evidence type="ECO:0000256" key="1">
    <source>
        <dbReference type="SAM" id="Phobius"/>
    </source>
</evidence>
<evidence type="ECO:0000313" key="2">
    <source>
        <dbReference type="EMBL" id="TYZ12461.1"/>
    </source>
</evidence>
<feature type="transmembrane region" description="Helical" evidence="1">
    <location>
        <begin position="21"/>
        <end position="40"/>
    </location>
</feature>
<reference evidence="2 3" key="1">
    <citation type="submission" date="2019-08" db="EMBL/GenBank/DDBJ databases">
        <authorList>
            <person name="Seo M.-J."/>
        </authorList>
    </citation>
    <scope>NUCLEOTIDE SEQUENCE [LARGE SCALE GENOMIC DNA]</scope>
    <source>
        <strain evidence="2 3">KIGAM108</strain>
    </source>
</reference>
<evidence type="ECO:0000313" key="3">
    <source>
        <dbReference type="Proteomes" id="UP000322791"/>
    </source>
</evidence>
<dbReference type="AlphaFoldDB" id="A0A5D6V912"/>
<keyword evidence="1" id="KW-0812">Transmembrane</keyword>
<feature type="transmembrane region" description="Helical" evidence="1">
    <location>
        <begin position="52"/>
        <end position="69"/>
    </location>
</feature>
<keyword evidence="1" id="KW-1133">Transmembrane helix</keyword>
<organism evidence="2 3">
    <name type="scientific">Hymenobacter lutimineralis</name>
    <dbReference type="NCBI Taxonomy" id="2606448"/>
    <lineage>
        <taxon>Bacteria</taxon>
        <taxon>Pseudomonadati</taxon>
        <taxon>Bacteroidota</taxon>
        <taxon>Cytophagia</taxon>
        <taxon>Cytophagales</taxon>
        <taxon>Hymenobacteraceae</taxon>
        <taxon>Hymenobacter</taxon>
    </lineage>
</organism>
<accession>A0A5D6V912</accession>